<dbReference type="InterPro" id="IPR011659">
    <property type="entry name" value="WD40"/>
</dbReference>
<evidence type="ECO:0000256" key="2">
    <source>
        <dbReference type="ARBA" id="ARBA00023136"/>
    </source>
</evidence>
<accession>A0A1I2NNX7</accession>
<sequence length="702" mass="79498">MRIFTFLLIQAFVSLKIPAQNCCYRPSGARLNAPFQRSLITLKIVHFGKYPYKLINLWTFLEFMRPVLLLICFLLLGYSTYSQSYSIIDGRAIRFFTEAEQLVKERRYEEAEEKYRDAIKREGSFLEAYVKLSQLLITQGNLQEAESVAGLGKNRLSGKNATTKHAVDIGWVFSNIYLKTGKFDQALSQFKEIDPLFEDSFRTNMYYKEMKAQMDFLEQHLGNVKDIQREQLEEPLNQYQLQYFPVMTADGVQILFTKRDGTGNFDEEDIYTSYVTTSGGWSPPESIASTINSAYNEGTCTVTADGNILIYTSCDAPDSEGSCDLYVSYRENGRWSRPKNMGKEVNSRSWDSQPSLSADGRILFFSSNRRGGFGGNDIWYTVRMSDGSWSEAKNLGNVVNTSKDEISPFMFFNNEILFFSSDGHQGFGGKDIFLSRVEEGEFQEPENLGLPINDHQDQVALFITAQKDYAYYSEMSSSPEGDRSLLYRFPFPEEIYLGDNLIVTGGKVLNSKTGEPVDATLSLVALTNDSTLYEFKADGKTGDFMMLYPEKSISGLYVEKKGFLPKIYNVERDSIQNVEDLKVELTPIAAGEEFVFENVFFDFDKYELKPESMSSLTRLVKFLEENPNVNIMISGHTDNVGSAGYNKALSLQRAKSVQAYLVSHGIHEARVATEGKGDTNPMVPNNSPQNQALNRRITIRVL</sequence>
<dbReference type="InterPro" id="IPR011042">
    <property type="entry name" value="6-blade_b-propeller_TolB-like"/>
</dbReference>
<gene>
    <name evidence="6" type="ORF">SAMN04487988_101238</name>
</gene>
<dbReference type="PROSITE" id="PS51123">
    <property type="entry name" value="OMPA_2"/>
    <property type="match status" value="1"/>
</dbReference>
<dbReference type="SUPFAM" id="SSF48452">
    <property type="entry name" value="TPR-like"/>
    <property type="match status" value="1"/>
</dbReference>
<dbReference type="PRINTS" id="PR01021">
    <property type="entry name" value="OMPADOMAIN"/>
</dbReference>
<dbReference type="InterPro" id="IPR011990">
    <property type="entry name" value="TPR-like_helical_dom_sf"/>
</dbReference>
<keyword evidence="2 4" id="KW-0472">Membrane</keyword>
<evidence type="ECO:0000256" key="3">
    <source>
        <dbReference type="ARBA" id="ARBA00023237"/>
    </source>
</evidence>
<dbReference type="Pfam" id="PF00691">
    <property type="entry name" value="OmpA"/>
    <property type="match status" value="1"/>
</dbReference>
<dbReference type="PANTHER" id="PTHR30329:SF21">
    <property type="entry name" value="LIPOPROTEIN YIAD-RELATED"/>
    <property type="match status" value="1"/>
</dbReference>
<dbReference type="PANTHER" id="PTHR30329">
    <property type="entry name" value="STATOR ELEMENT OF FLAGELLAR MOTOR COMPLEX"/>
    <property type="match status" value="1"/>
</dbReference>
<dbReference type="Pfam" id="PF07676">
    <property type="entry name" value="PD40"/>
    <property type="match status" value="1"/>
</dbReference>
<dbReference type="CDD" id="cd07185">
    <property type="entry name" value="OmpA_C-like"/>
    <property type="match status" value="1"/>
</dbReference>
<dbReference type="SUPFAM" id="SSF82171">
    <property type="entry name" value="DPP6 N-terminal domain-like"/>
    <property type="match status" value="1"/>
</dbReference>
<dbReference type="InterPro" id="IPR006665">
    <property type="entry name" value="OmpA-like"/>
</dbReference>
<dbReference type="Gene3D" id="2.120.10.30">
    <property type="entry name" value="TolB, C-terminal domain"/>
    <property type="match status" value="1"/>
</dbReference>
<dbReference type="Gene3D" id="1.25.40.10">
    <property type="entry name" value="Tetratricopeptide repeat domain"/>
    <property type="match status" value="1"/>
</dbReference>
<keyword evidence="7" id="KW-1185">Reference proteome</keyword>
<name>A0A1I2NNX7_9BACT</name>
<protein>
    <submittedName>
        <fullName evidence="6">Outer membrane protein OmpA</fullName>
    </submittedName>
</protein>
<evidence type="ECO:0000256" key="1">
    <source>
        <dbReference type="ARBA" id="ARBA00004442"/>
    </source>
</evidence>
<dbReference type="Proteomes" id="UP000199642">
    <property type="component" value="Unassembled WGS sequence"/>
</dbReference>
<dbReference type="SUPFAM" id="SSF103088">
    <property type="entry name" value="OmpA-like"/>
    <property type="match status" value="1"/>
</dbReference>
<dbReference type="InterPro" id="IPR006664">
    <property type="entry name" value="OMP_bac"/>
</dbReference>
<dbReference type="GO" id="GO:0009279">
    <property type="term" value="C:cell outer membrane"/>
    <property type="evidence" value="ECO:0007669"/>
    <property type="project" value="UniProtKB-SubCell"/>
</dbReference>
<evidence type="ECO:0000259" key="5">
    <source>
        <dbReference type="PROSITE" id="PS51123"/>
    </source>
</evidence>
<organism evidence="6 7">
    <name type="scientific">Algoriphagus hitonicola</name>
    <dbReference type="NCBI Taxonomy" id="435880"/>
    <lineage>
        <taxon>Bacteria</taxon>
        <taxon>Pseudomonadati</taxon>
        <taxon>Bacteroidota</taxon>
        <taxon>Cytophagia</taxon>
        <taxon>Cytophagales</taxon>
        <taxon>Cyclobacteriaceae</taxon>
        <taxon>Algoriphagus</taxon>
    </lineage>
</organism>
<evidence type="ECO:0000313" key="6">
    <source>
        <dbReference type="EMBL" id="SFG05604.1"/>
    </source>
</evidence>
<dbReference type="Gene3D" id="3.30.1330.60">
    <property type="entry name" value="OmpA-like domain"/>
    <property type="match status" value="1"/>
</dbReference>
<keyword evidence="3" id="KW-0998">Cell outer membrane</keyword>
<dbReference type="RefSeq" id="WP_317042365.1">
    <property type="nucleotide sequence ID" value="NZ_FOPC01000001.1"/>
</dbReference>
<dbReference type="InterPro" id="IPR036737">
    <property type="entry name" value="OmpA-like_sf"/>
</dbReference>
<reference evidence="7" key="1">
    <citation type="submission" date="2016-10" db="EMBL/GenBank/DDBJ databases">
        <authorList>
            <person name="Varghese N."/>
            <person name="Submissions S."/>
        </authorList>
    </citation>
    <scope>NUCLEOTIDE SEQUENCE [LARGE SCALE GENOMIC DNA]</scope>
    <source>
        <strain evidence="7">DSM 19315</strain>
    </source>
</reference>
<evidence type="ECO:0000256" key="4">
    <source>
        <dbReference type="PROSITE-ProRule" id="PRU00473"/>
    </source>
</evidence>
<dbReference type="EMBL" id="FOPC01000001">
    <property type="protein sequence ID" value="SFG05604.1"/>
    <property type="molecule type" value="Genomic_DNA"/>
</dbReference>
<proteinExistence type="predicted"/>
<dbReference type="InterPro" id="IPR050330">
    <property type="entry name" value="Bact_OuterMem_StrucFunc"/>
</dbReference>
<feature type="domain" description="OmpA-like" evidence="5">
    <location>
        <begin position="588"/>
        <end position="702"/>
    </location>
</feature>
<evidence type="ECO:0000313" key="7">
    <source>
        <dbReference type="Proteomes" id="UP000199642"/>
    </source>
</evidence>
<dbReference type="STRING" id="435880.SAMN04487988_101238"/>
<dbReference type="AlphaFoldDB" id="A0A1I2NNX7"/>
<comment type="subcellular location">
    <subcellularLocation>
        <location evidence="1">Cell outer membrane</location>
    </subcellularLocation>
</comment>